<dbReference type="Proteomes" id="UP000626092">
    <property type="component" value="Unassembled WGS sequence"/>
</dbReference>
<reference evidence="2" key="1">
    <citation type="submission" date="2019-11" db="EMBL/GenBank/DDBJ databases">
        <authorList>
            <person name="Liu Y."/>
            <person name="Hou J."/>
            <person name="Li T.-Q."/>
            <person name="Guan C.-H."/>
            <person name="Wu X."/>
            <person name="Wu H.-Z."/>
            <person name="Ling F."/>
            <person name="Zhang R."/>
            <person name="Shi X.-G."/>
            <person name="Ren J.-P."/>
            <person name="Chen E.-F."/>
            <person name="Sun J.-M."/>
        </authorList>
    </citation>
    <scope>NUCLEOTIDE SEQUENCE</scope>
    <source>
        <strain evidence="2">Adult_tree_wgs_1</strain>
        <tissue evidence="2">Leaves</tissue>
    </source>
</reference>
<comment type="caution">
    <text evidence="2">The sequence shown here is derived from an EMBL/GenBank/DDBJ whole genome shotgun (WGS) entry which is preliminary data.</text>
</comment>
<accession>A0A834FUB3</accession>
<evidence type="ECO:0000256" key="1">
    <source>
        <dbReference type="SAM" id="MobiDB-lite"/>
    </source>
</evidence>
<name>A0A834FUB3_RHOSS</name>
<gene>
    <name evidence="2" type="ORF">RHSIM_RhsimUnG0203700</name>
</gene>
<proteinExistence type="predicted"/>
<evidence type="ECO:0000313" key="3">
    <source>
        <dbReference type="Proteomes" id="UP000626092"/>
    </source>
</evidence>
<feature type="region of interest" description="Disordered" evidence="1">
    <location>
        <begin position="41"/>
        <end position="75"/>
    </location>
</feature>
<protein>
    <submittedName>
        <fullName evidence="2">Uncharacterized protein</fullName>
    </submittedName>
</protein>
<dbReference type="EMBL" id="WJXA01000449">
    <property type="protein sequence ID" value="KAF7112687.1"/>
    <property type="molecule type" value="Genomic_DNA"/>
</dbReference>
<sequence length="75" mass="7474">MLLLGVYHLCSCDLVSGLVTYRHFFAATTTSSSAMMLKHGASTASAGGGDAGAPEALLPSSSTGLAALPQNHPPG</sequence>
<dbReference type="AlphaFoldDB" id="A0A834FUB3"/>
<keyword evidence="3" id="KW-1185">Reference proteome</keyword>
<evidence type="ECO:0000313" key="2">
    <source>
        <dbReference type="EMBL" id="KAF7112687.1"/>
    </source>
</evidence>
<organism evidence="2 3">
    <name type="scientific">Rhododendron simsii</name>
    <name type="common">Sims's rhododendron</name>
    <dbReference type="NCBI Taxonomy" id="118357"/>
    <lineage>
        <taxon>Eukaryota</taxon>
        <taxon>Viridiplantae</taxon>
        <taxon>Streptophyta</taxon>
        <taxon>Embryophyta</taxon>
        <taxon>Tracheophyta</taxon>
        <taxon>Spermatophyta</taxon>
        <taxon>Magnoliopsida</taxon>
        <taxon>eudicotyledons</taxon>
        <taxon>Gunneridae</taxon>
        <taxon>Pentapetalae</taxon>
        <taxon>asterids</taxon>
        <taxon>Ericales</taxon>
        <taxon>Ericaceae</taxon>
        <taxon>Ericoideae</taxon>
        <taxon>Rhodoreae</taxon>
        <taxon>Rhododendron</taxon>
    </lineage>
</organism>